<reference evidence="3" key="1">
    <citation type="submission" date="2023-05" db="EMBL/GenBank/DDBJ databases">
        <authorList>
            <person name="Stuckert A."/>
        </authorList>
    </citation>
    <scope>NUCLEOTIDE SEQUENCE</scope>
</reference>
<gene>
    <name evidence="3" type="ORF">SPARVUS_LOCUS8724812</name>
</gene>
<accession>A0ABN9DYC5</accession>
<proteinExistence type="inferred from homology"/>
<dbReference type="PANTHER" id="PTHR13347:SF1">
    <property type="entry name" value="HEAT REPEAT-CONTAINING PROTEIN 3"/>
    <property type="match status" value="1"/>
</dbReference>
<dbReference type="InterPro" id="IPR057990">
    <property type="entry name" value="TPR_SYO1"/>
</dbReference>
<evidence type="ECO:0000313" key="3">
    <source>
        <dbReference type="EMBL" id="CAI9577482.1"/>
    </source>
</evidence>
<evidence type="ECO:0000259" key="2">
    <source>
        <dbReference type="Pfam" id="PF25567"/>
    </source>
</evidence>
<evidence type="ECO:0000256" key="1">
    <source>
        <dbReference type="ARBA" id="ARBA00049983"/>
    </source>
</evidence>
<keyword evidence="4" id="KW-1185">Reference proteome</keyword>
<protein>
    <recommendedName>
        <fullName evidence="2">SYO1-like TPR repeats domain-containing protein</fullName>
    </recommendedName>
</protein>
<feature type="domain" description="SYO1-like TPR repeats" evidence="2">
    <location>
        <begin position="214"/>
        <end position="471"/>
    </location>
</feature>
<dbReference type="InterPro" id="IPR016024">
    <property type="entry name" value="ARM-type_fold"/>
</dbReference>
<dbReference type="InterPro" id="IPR011989">
    <property type="entry name" value="ARM-like"/>
</dbReference>
<dbReference type="SUPFAM" id="SSF48371">
    <property type="entry name" value="ARM repeat"/>
    <property type="match status" value="1"/>
</dbReference>
<dbReference type="EMBL" id="CATNWA010014922">
    <property type="protein sequence ID" value="CAI9577482.1"/>
    <property type="molecule type" value="Genomic_DNA"/>
</dbReference>
<organism evidence="3 4">
    <name type="scientific">Staurois parvus</name>
    <dbReference type="NCBI Taxonomy" id="386267"/>
    <lineage>
        <taxon>Eukaryota</taxon>
        <taxon>Metazoa</taxon>
        <taxon>Chordata</taxon>
        <taxon>Craniata</taxon>
        <taxon>Vertebrata</taxon>
        <taxon>Euteleostomi</taxon>
        <taxon>Amphibia</taxon>
        <taxon>Batrachia</taxon>
        <taxon>Anura</taxon>
        <taxon>Neobatrachia</taxon>
        <taxon>Ranoidea</taxon>
        <taxon>Ranidae</taxon>
        <taxon>Staurois</taxon>
    </lineage>
</organism>
<dbReference type="Pfam" id="PF25567">
    <property type="entry name" value="TPR_SYO1"/>
    <property type="match status" value="1"/>
</dbReference>
<dbReference type="Proteomes" id="UP001162483">
    <property type="component" value="Unassembled WGS sequence"/>
</dbReference>
<dbReference type="PANTHER" id="PTHR13347">
    <property type="entry name" value="HEAT REPEAT-CONTAINING PROTEIN 3"/>
    <property type="match status" value="1"/>
</dbReference>
<comment type="caution">
    <text evidence="3">The sequence shown here is derived from an EMBL/GenBank/DDBJ whole genome shotgun (WGS) entry which is preliminary data.</text>
</comment>
<dbReference type="Gene3D" id="1.25.10.10">
    <property type="entry name" value="Leucine-rich Repeat Variant"/>
    <property type="match status" value="1"/>
</dbReference>
<sequence length="480" mass="51914">MELAISAAYCLQTVTEDNSDLLASLDAASLQILENVLGNTAITMEMQLLKTLVAGTVWNLKERIPPHSQADSINAIMRILSEILSLDAGKFIVKMKEVETLRLKTAESEAEEVSASLEESALNEDDGIADGVIKGSSPTDFSDLNPVSNEELKQASCLLVAQKSALEMIVNLCCSDEPSDDEWEELSSSDESEFSLEKSVADGGQLLTPLCLSAEVHSALLDLFIPKKVFDKTWFPDGNALQICTQNATWKPLITKMYSVQCRALTCLHNVLSALDIESLGGASALQELSQHLSQLVFTQLDIPKQDEFLEAASSALRALLETMASKGIPQCMTPEQVIKFGEGCVASSNSSTRVNAVSIIGITGSVLAKSENTAETLKLIGSFLLGVASHDSSLVVSGGALDAIFDVFADGDEAEKAATELKLLQAVKKIQPAFKSKLRKEGREKYSTDQLCVLDNVRTNLRRFISYLQTVEKKPSKAK</sequence>
<evidence type="ECO:0000313" key="4">
    <source>
        <dbReference type="Proteomes" id="UP001162483"/>
    </source>
</evidence>
<name>A0ABN9DYC5_9NEOB</name>
<dbReference type="InterPro" id="IPR052616">
    <property type="entry name" value="SYO1-like"/>
</dbReference>
<comment type="similarity">
    <text evidence="1">Belongs to the nuclear import and ribosome assembly adapter family.</text>
</comment>